<reference evidence="2 3" key="1">
    <citation type="submission" date="2017-04" db="EMBL/GenBank/DDBJ databases">
        <authorList>
            <person name="Afonso C.L."/>
            <person name="Miller P.J."/>
            <person name="Scott M.A."/>
            <person name="Spackman E."/>
            <person name="Goraichik I."/>
            <person name="Dimitrov K.M."/>
            <person name="Suarez D.L."/>
            <person name="Swayne D.E."/>
        </authorList>
    </citation>
    <scope>NUCLEOTIDE SEQUENCE [LARGE SCALE GENOMIC DNA]</scope>
    <source>
        <strain evidence="2 3">USBA 355</strain>
    </source>
</reference>
<dbReference type="STRING" id="560819.SAMN05428998_114121"/>
<dbReference type="InterPro" id="IPR037473">
    <property type="entry name" value="Lcp-like"/>
</dbReference>
<dbReference type="EMBL" id="FWZX01000014">
    <property type="protein sequence ID" value="SMF41792.1"/>
    <property type="molecule type" value="Genomic_DNA"/>
</dbReference>
<dbReference type="GO" id="GO:0016491">
    <property type="term" value="F:oxidoreductase activity"/>
    <property type="evidence" value="ECO:0007669"/>
    <property type="project" value="InterPro"/>
</dbReference>
<organism evidence="2 3">
    <name type="scientific">Tistlia consotensis USBA 355</name>
    <dbReference type="NCBI Taxonomy" id="560819"/>
    <lineage>
        <taxon>Bacteria</taxon>
        <taxon>Pseudomonadati</taxon>
        <taxon>Pseudomonadota</taxon>
        <taxon>Alphaproteobacteria</taxon>
        <taxon>Rhodospirillales</taxon>
        <taxon>Rhodovibrionaceae</taxon>
        <taxon>Tistlia</taxon>
    </lineage>
</organism>
<keyword evidence="3" id="KW-1185">Reference proteome</keyword>
<dbReference type="Pfam" id="PF09995">
    <property type="entry name" value="MPAB_Lcp_cat"/>
    <property type="match status" value="1"/>
</dbReference>
<evidence type="ECO:0000313" key="3">
    <source>
        <dbReference type="Proteomes" id="UP000192917"/>
    </source>
</evidence>
<dbReference type="PANTHER" id="PTHR37539:SF1">
    <property type="entry name" value="ER-BOUND OXYGENASE MPAB_MPAB'_RUBBER OXYGENASE CATALYTIC DOMAIN-CONTAINING PROTEIN"/>
    <property type="match status" value="1"/>
</dbReference>
<dbReference type="RefSeq" id="WP_085123945.1">
    <property type="nucleotide sequence ID" value="NZ_FWZX01000014.1"/>
</dbReference>
<evidence type="ECO:0000259" key="1">
    <source>
        <dbReference type="Pfam" id="PF09995"/>
    </source>
</evidence>
<dbReference type="AlphaFoldDB" id="A0A1Y6C4T9"/>
<gene>
    <name evidence="2" type="ORF">SAMN05428998_114121</name>
</gene>
<protein>
    <recommendedName>
        <fullName evidence="1">ER-bound oxygenase mpaB/mpaB'/Rubber oxygenase catalytic domain-containing protein</fullName>
    </recommendedName>
</protein>
<feature type="domain" description="ER-bound oxygenase mpaB/mpaB'/Rubber oxygenase catalytic" evidence="1">
    <location>
        <begin position="108"/>
        <end position="328"/>
    </location>
</feature>
<accession>A0A1Y6C4T9</accession>
<name>A0A1Y6C4T9_9PROT</name>
<dbReference type="Proteomes" id="UP000192917">
    <property type="component" value="Unassembled WGS sequence"/>
</dbReference>
<dbReference type="PANTHER" id="PTHR37539">
    <property type="entry name" value="SECRETED PROTEIN-RELATED"/>
    <property type="match status" value="1"/>
</dbReference>
<dbReference type="InterPro" id="IPR018713">
    <property type="entry name" value="MPAB/Lcp_cat_dom"/>
</dbReference>
<evidence type="ECO:0000313" key="2">
    <source>
        <dbReference type="EMBL" id="SMF41792.1"/>
    </source>
</evidence>
<sequence length="393" mass="43696">MTVLEVPSAYREGYARGATVDAALTERYLRHTTIGDPEADAVMAALNGHPVDQLQGWLRRGLDGGAGAIPDAPAVVRDFFDAIEPVPTWFDAELALPGCRAFHRHSEMFIGAFVGAVLIEGFSTLISQSFYITGRVIDQGVNRLKQNNRHLVEIFMPGGLERGGDGWKLSVRIRLMHARVRQLLDRSPEWDAAAWGRPLSAAHIGYAAACFSGLLLTRARMLGVELSDEERESFMTVWRYSGILMGVPEALSCATQAEALRLHRIGQLCEPPPTDESIIMANCLVNSAPVVAGITEPRERDRLTRRIYQVSRALIGDELAGQLNFPPARTFGTLTALRLKNRLEGLAGRLVPTFRQRRLASQFQRMLEVSFYTDEGMRYRMPEKVHAEEDVPQ</sequence>
<proteinExistence type="predicted"/>